<keyword evidence="3" id="KW-1185">Reference proteome</keyword>
<organism evidence="2 3">
    <name type="scientific">Symbiodinium natans</name>
    <dbReference type="NCBI Taxonomy" id="878477"/>
    <lineage>
        <taxon>Eukaryota</taxon>
        <taxon>Sar</taxon>
        <taxon>Alveolata</taxon>
        <taxon>Dinophyceae</taxon>
        <taxon>Suessiales</taxon>
        <taxon>Symbiodiniaceae</taxon>
        <taxon>Symbiodinium</taxon>
    </lineage>
</organism>
<protein>
    <submittedName>
        <fullName evidence="2">GacGG protein</fullName>
    </submittedName>
</protein>
<feature type="compositionally biased region" description="Acidic residues" evidence="1">
    <location>
        <begin position="16"/>
        <end position="57"/>
    </location>
</feature>
<evidence type="ECO:0000256" key="1">
    <source>
        <dbReference type="SAM" id="MobiDB-lite"/>
    </source>
</evidence>
<feature type="compositionally biased region" description="Basic and acidic residues" evidence="1">
    <location>
        <begin position="315"/>
        <end position="324"/>
    </location>
</feature>
<feature type="region of interest" description="Disordered" evidence="1">
    <location>
        <begin position="1"/>
        <end position="64"/>
    </location>
</feature>
<feature type="region of interest" description="Disordered" evidence="1">
    <location>
        <begin position="292"/>
        <end position="324"/>
    </location>
</feature>
<evidence type="ECO:0000313" key="3">
    <source>
        <dbReference type="Proteomes" id="UP000604046"/>
    </source>
</evidence>
<comment type="caution">
    <text evidence="2">The sequence shown here is derived from an EMBL/GenBank/DDBJ whole genome shotgun (WGS) entry which is preliminary data.</text>
</comment>
<gene>
    <name evidence="2" type="primary">gacGG</name>
    <name evidence="2" type="ORF">SNAT2548_LOCUS30925</name>
</gene>
<reference evidence="2" key="1">
    <citation type="submission" date="2021-02" db="EMBL/GenBank/DDBJ databases">
        <authorList>
            <person name="Dougan E. K."/>
            <person name="Rhodes N."/>
            <person name="Thang M."/>
            <person name="Chan C."/>
        </authorList>
    </citation>
    <scope>NUCLEOTIDE SEQUENCE</scope>
</reference>
<sequence length="324" mass="34947">MKQERAADPAANLSEGTDDSDDSDEDEDYDSSDETSETEEEDEESGGPNDGPEEAEEEDKKDGEADHDFAKDVLENVPAARIQSAPMIRRLQSLWGSVEDALPHGPAPQSPADRLAKLPARAPLLVTHNAVPILIDLAAKMSITIQDEVSGGFAQLGTLLAAQKTWYLLDLADVKDFRTLEGALIAMLDGTAQRQKVGRRGAQVQASVTGQGISAATALLWQGMQLGHKAETEEEPSRLIFFCSAASALIPRSILRLCFCIQNVAAFFGIAYDDPAVHEELDIRNLAVQEMEAEGTTSAEVTDASELNGLQVSPAREEESRSNQ</sequence>
<dbReference type="Proteomes" id="UP000604046">
    <property type="component" value="Unassembled WGS sequence"/>
</dbReference>
<evidence type="ECO:0000313" key="2">
    <source>
        <dbReference type="EMBL" id="CAE7550750.1"/>
    </source>
</evidence>
<proteinExistence type="predicted"/>
<accession>A0A812U403</accession>
<dbReference type="EMBL" id="CAJNDS010002633">
    <property type="protein sequence ID" value="CAE7550750.1"/>
    <property type="molecule type" value="Genomic_DNA"/>
</dbReference>
<name>A0A812U403_9DINO</name>
<dbReference type="AlphaFoldDB" id="A0A812U403"/>